<protein>
    <submittedName>
        <fullName evidence="2">Nuclear transport factor 2 family protein</fullName>
    </submittedName>
</protein>
<evidence type="ECO:0000259" key="1">
    <source>
        <dbReference type="Pfam" id="PF13577"/>
    </source>
</evidence>
<dbReference type="SUPFAM" id="SSF54427">
    <property type="entry name" value="NTF2-like"/>
    <property type="match status" value="1"/>
</dbReference>
<dbReference type="InterPro" id="IPR037401">
    <property type="entry name" value="SnoaL-like"/>
</dbReference>
<name>A0ABT5E524_9BACT</name>
<accession>A0ABT5E524</accession>
<comment type="caution">
    <text evidence="2">The sequence shown here is derived from an EMBL/GenBank/DDBJ whole genome shotgun (WGS) entry which is preliminary data.</text>
</comment>
<keyword evidence="3" id="KW-1185">Reference proteome</keyword>
<dbReference type="Gene3D" id="3.10.450.50">
    <property type="match status" value="1"/>
</dbReference>
<dbReference type="InterPro" id="IPR032710">
    <property type="entry name" value="NTF2-like_dom_sf"/>
</dbReference>
<sequence length="158" mass="17213">MNKLTDLADDEQKKRLKRLVSRTEIEALKAEYARKADAVFNHPGAASAAALADLFTVDGILDLGPFGRYEGRAQLLNACENILPQATRWTTHYIVSPILEVGDHAATGSWYFLIKSVPQSPPGAGVSETCGGYADKYVKTPGGWKIRESLSSFFVPPT</sequence>
<proteinExistence type="predicted"/>
<feature type="domain" description="SnoaL-like" evidence="1">
    <location>
        <begin position="18"/>
        <end position="148"/>
    </location>
</feature>
<gene>
    <name evidence="2" type="ORF">POL25_28945</name>
</gene>
<reference evidence="2 3" key="1">
    <citation type="submission" date="2022-11" db="EMBL/GenBank/DDBJ databases">
        <title>Minimal conservation of predation-associated metabolite biosynthetic gene clusters underscores biosynthetic potential of Myxococcota including descriptions for ten novel species: Archangium lansinium sp. nov., Myxococcus landrumus sp. nov., Nannocystis bai.</title>
        <authorList>
            <person name="Ahearne A."/>
            <person name="Stevens C."/>
            <person name="Dowd S."/>
        </authorList>
    </citation>
    <scope>NUCLEOTIDE SEQUENCE [LARGE SCALE GENOMIC DNA]</scope>
    <source>
        <strain evidence="2 3">BB15-2</strain>
    </source>
</reference>
<organism evidence="2 3">
    <name type="scientific">Nannocystis bainbridge</name>
    <dbReference type="NCBI Taxonomy" id="2995303"/>
    <lineage>
        <taxon>Bacteria</taxon>
        <taxon>Pseudomonadati</taxon>
        <taxon>Myxococcota</taxon>
        <taxon>Polyangia</taxon>
        <taxon>Nannocystales</taxon>
        <taxon>Nannocystaceae</taxon>
        <taxon>Nannocystis</taxon>
    </lineage>
</organism>
<evidence type="ECO:0000313" key="3">
    <source>
        <dbReference type="Proteomes" id="UP001221686"/>
    </source>
</evidence>
<dbReference type="RefSeq" id="WP_272089473.1">
    <property type="nucleotide sequence ID" value="NZ_JAQNDL010000003.1"/>
</dbReference>
<evidence type="ECO:0000313" key="2">
    <source>
        <dbReference type="EMBL" id="MDC0720968.1"/>
    </source>
</evidence>
<dbReference type="EMBL" id="JAQNDL010000003">
    <property type="protein sequence ID" value="MDC0720968.1"/>
    <property type="molecule type" value="Genomic_DNA"/>
</dbReference>
<dbReference type="Pfam" id="PF13577">
    <property type="entry name" value="SnoaL_4"/>
    <property type="match status" value="1"/>
</dbReference>
<dbReference type="Proteomes" id="UP001221686">
    <property type="component" value="Unassembled WGS sequence"/>
</dbReference>